<name>A0A0A0EDH7_9RHOB</name>
<dbReference type="AlphaFoldDB" id="A0A0A0EDH7"/>
<organism evidence="2 3">
    <name type="scientific">Pseudooceanicola atlanticus</name>
    <dbReference type="NCBI Taxonomy" id="1461694"/>
    <lineage>
        <taxon>Bacteria</taxon>
        <taxon>Pseudomonadati</taxon>
        <taxon>Pseudomonadota</taxon>
        <taxon>Alphaproteobacteria</taxon>
        <taxon>Rhodobacterales</taxon>
        <taxon>Paracoccaceae</taxon>
        <taxon>Pseudooceanicola</taxon>
    </lineage>
</organism>
<keyword evidence="1" id="KW-1133">Transmembrane helix</keyword>
<evidence type="ECO:0000313" key="2">
    <source>
        <dbReference type="EMBL" id="KGM48449.1"/>
    </source>
</evidence>
<proteinExistence type="predicted"/>
<dbReference type="Proteomes" id="UP000030004">
    <property type="component" value="Unassembled WGS sequence"/>
</dbReference>
<keyword evidence="3" id="KW-1185">Reference proteome</keyword>
<gene>
    <name evidence="2" type="ORF">ATO9_12485</name>
</gene>
<sequence length="132" mass="14765">MGFVLRWIFALVLVAATYNPTEWNYIAWITRSWPDQMPLAVLLGLLLLVGYIIYLRATLRSIGAFGMGLILAIFAALVWVLIDFQLLNLDDPGLNTWLAILALSFVLGIGLSWSLVRRRLSGQADVDDVDEV</sequence>
<evidence type="ECO:0000256" key="1">
    <source>
        <dbReference type="SAM" id="Phobius"/>
    </source>
</evidence>
<dbReference type="OrthoDB" id="7272344at2"/>
<dbReference type="Pfam" id="PF20134">
    <property type="entry name" value="DUF6524"/>
    <property type="match status" value="1"/>
</dbReference>
<keyword evidence="1" id="KW-0812">Transmembrane</keyword>
<dbReference type="InterPro" id="IPR045387">
    <property type="entry name" value="DUF6524"/>
</dbReference>
<keyword evidence="1" id="KW-0472">Membrane</keyword>
<feature type="transmembrane region" description="Helical" evidence="1">
    <location>
        <begin position="62"/>
        <end position="82"/>
    </location>
</feature>
<accession>A0A0A0EDH7</accession>
<dbReference type="EMBL" id="AQQX01000004">
    <property type="protein sequence ID" value="KGM48449.1"/>
    <property type="molecule type" value="Genomic_DNA"/>
</dbReference>
<evidence type="ECO:0000313" key="3">
    <source>
        <dbReference type="Proteomes" id="UP000030004"/>
    </source>
</evidence>
<protein>
    <submittedName>
        <fullName evidence="2">Uncharacterized protein</fullName>
    </submittedName>
</protein>
<feature type="transmembrane region" description="Helical" evidence="1">
    <location>
        <begin position="94"/>
        <end position="116"/>
    </location>
</feature>
<reference evidence="2 3" key="1">
    <citation type="journal article" date="2015" name="Antonie Van Leeuwenhoek">
        <title>Pseudooceanicola atlanticus gen. nov. sp. nov., isolated from surface seawater of the Atlantic Ocean and reclassification of Oceanicola batsensis, Oceanicola marinus, Oceanicola nitratireducens, Oceanicola nanhaiensis, Oceanicola antarcticus and Oceanicola flagellatus, as Pseudooceanicola batsensis comb. nov., Pseudooceanicola marinus comb. nov., Pseudooceanicola nitratireducens comb. nov., Pseudooceanicola nanhaiensis comb. nov., Pseudooceanicola antarcticus comb. nov., and Pseudooceanicola flagellatus comb. nov.</title>
        <authorList>
            <person name="Lai Q."/>
            <person name="Li G."/>
            <person name="Liu X."/>
            <person name="Du Y."/>
            <person name="Sun F."/>
            <person name="Shao Z."/>
        </authorList>
    </citation>
    <scope>NUCLEOTIDE SEQUENCE [LARGE SCALE GENOMIC DNA]</scope>
    <source>
        <strain evidence="2 3">22II-s11g</strain>
    </source>
</reference>
<comment type="caution">
    <text evidence="2">The sequence shown here is derived from an EMBL/GenBank/DDBJ whole genome shotgun (WGS) entry which is preliminary data.</text>
</comment>
<dbReference type="eggNOG" id="ENOG50316QI">
    <property type="taxonomic scope" value="Bacteria"/>
</dbReference>
<dbReference type="STRING" id="1461694.ATO9_12485"/>
<feature type="transmembrane region" description="Helical" evidence="1">
    <location>
        <begin position="39"/>
        <end position="55"/>
    </location>
</feature>
<dbReference type="RefSeq" id="WP_043749247.1">
    <property type="nucleotide sequence ID" value="NZ_AQQX01000004.1"/>
</dbReference>